<reference evidence="3 4" key="1">
    <citation type="journal article" date="2008" name="J. Bacteriol.">
        <title>The genome of Heliobacterium modesticaldum, a phototrophic representative of the Firmicutes containing the simplest photosynthetic apparatus.</title>
        <authorList>
            <person name="Sattley W.M."/>
            <person name="Madigan M.T."/>
            <person name="Swingley W.D."/>
            <person name="Cheung P.C."/>
            <person name="Clocksin K.M."/>
            <person name="Conrad A.L."/>
            <person name="Dejesa L.C."/>
            <person name="Honchak B.M."/>
            <person name="Jung D.O."/>
            <person name="Karbach L.E."/>
            <person name="Kurdoglu A."/>
            <person name="Lahiri S."/>
            <person name="Mastrian S.D."/>
            <person name="Page L.E."/>
            <person name="Taylor H.L."/>
            <person name="Wang Z.T."/>
            <person name="Raymond J."/>
            <person name="Chen M."/>
            <person name="Blankenship R.E."/>
            <person name="Touchman J.W."/>
        </authorList>
    </citation>
    <scope>NUCLEOTIDE SEQUENCE [LARGE SCALE GENOMIC DNA]</scope>
    <source>
        <strain evidence="4">ATCC 51547 / Ice1</strain>
    </source>
</reference>
<dbReference type="Pfam" id="PF07454">
    <property type="entry name" value="SpoIIP"/>
    <property type="match status" value="1"/>
</dbReference>
<dbReference type="Proteomes" id="UP000008550">
    <property type="component" value="Chromosome"/>
</dbReference>
<feature type="region of interest" description="Disordered" evidence="1">
    <location>
        <begin position="118"/>
        <end position="137"/>
    </location>
</feature>
<accession>B0TAC9</accession>
<feature type="compositionally biased region" description="Basic and acidic residues" evidence="1">
    <location>
        <begin position="155"/>
        <end position="167"/>
    </location>
</feature>
<gene>
    <name evidence="3" type="primary">spoIIP</name>
    <name evidence="3" type="ORF">HM1_2429</name>
</gene>
<keyword evidence="2" id="KW-0472">Membrane</keyword>
<dbReference type="EMBL" id="CP000930">
    <property type="protein sequence ID" value="ABZ84979.1"/>
    <property type="molecule type" value="Genomic_DNA"/>
</dbReference>
<evidence type="ECO:0000313" key="3">
    <source>
        <dbReference type="EMBL" id="ABZ84979.1"/>
    </source>
</evidence>
<proteinExistence type="predicted"/>
<dbReference type="eggNOG" id="COG0860">
    <property type="taxonomic scope" value="Bacteria"/>
</dbReference>
<dbReference type="KEGG" id="hmo:HM1_2429"/>
<evidence type="ECO:0000313" key="4">
    <source>
        <dbReference type="Proteomes" id="UP000008550"/>
    </source>
</evidence>
<dbReference type="InterPro" id="IPR010897">
    <property type="entry name" value="Spore_II_P"/>
</dbReference>
<keyword evidence="2" id="KW-0812">Transmembrane</keyword>
<sequence length="402" mass="43900">MGKKGVFILRIRRTNPWGRTGPSRFWVVVLLVSFALFGWMWRAMPAFWTWFPPFDILRLALPILSSPSSATPTDQGDGADMNDKEEAPTTSSSRGFRAGQLSRLLEGQLPLLSTTLQQATSMSGQENTVASGEKTSVANLKGAVEQEGDDYPDLDILREDPRGERSSDSGQNTEKSFFDPPASDVPPQPPSGEPNPVVLLYHTHNAENYGADGGSSRLDGRNAGVFMVGKRLGTRLQEKQKLTVVHSDAIHDYPSYDLAYVQSRKTLLALLQRYPNPLAIIDLHRDAVPLRETVTVGGRKAARILIVVGTDARAAHPRWKDNLRFAEAVAAKLDEKAPGLCKGVITKAGRYHQQLHPRALLVEIGGDRNSVAEAQAAAEIFADALAKVIQEKGLLHNAKRGG</sequence>
<keyword evidence="4" id="KW-1185">Reference proteome</keyword>
<organism evidence="3 4">
    <name type="scientific">Heliobacterium modesticaldum (strain ATCC 51547 / Ice1)</name>
    <dbReference type="NCBI Taxonomy" id="498761"/>
    <lineage>
        <taxon>Bacteria</taxon>
        <taxon>Bacillati</taxon>
        <taxon>Bacillota</taxon>
        <taxon>Clostridia</taxon>
        <taxon>Eubacteriales</taxon>
        <taxon>Heliobacteriaceae</taxon>
        <taxon>Heliomicrobium</taxon>
    </lineage>
</organism>
<feature type="compositionally biased region" description="Pro residues" evidence="1">
    <location>
        <begin position="183"/>
        <end position="193"/>
    </location>
</feature>
<protein>
    <submittedName>
        <fullName evidence="3">Stage ii sporulation protein p</fullName>
    </submittedName>
</protein>
<dbReference type="STRING" id="498761.HM1_2429"/>
<evidence type="ECO:0000256" key="2">
    <source>
        <dbReference type="SAM" id="Phobius"/>
    </source>
</evidence>
<dbReference type="AlphaFoldDB" id="B0TAC9"/>
<feature type="region of interest" description="Disordered" evidence="1">
    <location>
        <begin position="142"/>
        <end position="195"/>
    </location>
</feature>
<dbReference type="HOGENOM" id="CLU_684709_0_0_9"/>
<feature type="transmembrane region" description="Helical" evidence="2">
    <location>
        <begin position="21"/>
        <end position="41"/>
    </location>
</feature>
<feature type="region of interest" description="Disordered" evidence="1">
    <location>
        <begin position="68"/>
        <end position="97"/>
    </location>
</feature>
<dbReference type="NCBIfam" id="TIGR02867">
    <property type="entry name" value="spore_II_P"/>
    <property type="match status" value="1"/>
</dbReference>
<evidence type="ECO:0000256" key="1">
    <source>
        <dbReference type="SAM" id="MobiDB-lite"/>
    </source>
</evidence>
<keyword evidence="2" id="KW-1133">Transmembrane helix</keyword>
<name>B0TAC9_HELMI</name>